<organism evidence="1 2">
    <name type="scientific">Flavobacterium lacus</name>
    <dbReference type="NCBI Taxonomy" id="1353778"/>
    <lineage>
        <taxon>Bacteria</taxon>
        <taxon>Pseudomonadati</taxon>
        <taxon>Bacteroidota</taxon>
        <taxon>Flavobacteriia</taxon>
        <taxon>Flavobacteriales</taxon>
        <taxon>Flavobacteriaceae</taxon>
        <taxon>Flavobacterium</taxon>
    </lineage>
</organism>
<gene>
    <name evidence="1" type="ORF">B0I10_1332</name>
</gene>
<keyword evidence="2" id="KW-1185">Reference proteome</keyword>
<protein>
    <submittedName>
        <fullName evidence="1">Uncharacterized protein</fullName>
    </submittedName>
</protein>
<sequence>MNWTELKEKIYYWDGSWRDIYVLHTNRSDWKIWVDYVNENYRIDWFNGKADKDKNQIDFTVVEDFWRGNHDLCSTAKVFIDKIQINAHFFDDTEMENDIDPREFNSMDDHDKLVKYMTDISKLLDKEVILTPENEHETILFKINQDVIEFSKEIDPTKWKIRTR</sequence>
<dbReference type="Proteomes" id="UP000249518">
    <property type="component" value="Unassembled WGS sequence"/>
</dbReference>
<reference evidence="1 2" key="1">
    <citation type="submission" date="2018-06" db="EMBL/GenBank/DDBJ databases">
        <title>Genomic Encyclopedia of Type Strains, Phase III (KMG-III): the genomes of soil and plant-associated and newly described type strains.</title>
        <authorList>
            <person name="Whitman W."/>
        </authorList>
    </citation>
    <scope>NUCLEOTIDE SEQUENCE [LARGE SCALE GENOMIC DNA]</scope>
    <source>
        <strain evidence="1 2">CGMCC 1.12504</strain>
    </source>
</reference>
<dbReference type="OrthoDB" id="7875217at2"/>
<comment type="caution">
    <text evidence="1">The sequence shown here is derived from an EMBL/GenBank/DDBJ whole genome shotgun (WGS) entry which is preliminary data.</text>
</comment>
<dbReference type="RefSeq" id="WP_112087424.1">
    <property type="nucleotide sequence ID" value="NZ_QLSV01000033.1"/>
</dbReference>
<dbReference type="EMBL" id="QLSV01000033">
    <property type="protein sequence ID" value="RAR46199.1"/>
    <property type="molecule type" value="Genomic_DNA"/>
</dbReference>
<evidence type="ECO:0000313" key="1">
    <source>
        <dbReference type="EMBL" id="RAR46199.1"/>
    </source>
</evidence>
<proteinExistence type="predicted"/>
<dbReference type="AlphaFoldDB" id="A0A328WTQ1"/>
<name>A0A328WTQ1_9FLAO</name>
<evidence type="ECO:0000313" key="2">
    <source>
        <dbReference type="Proteomes" id="UP000249518"/>
    </source>
</evidence>
<accession>A0A328WTQ1</accession>